<gene>
    <name evidence="2" type="ORF">I7X13_14755</name>
</gene>
<evidence type="ECO:0000313" key="3">
    <source>
        <dbReference type="Proteomes" id="UP000625631"/>
    </source>
</evidence>
<dbReference type="Proteomes" id="UP000625631">
    <property type="component" value="Unassembled WGS sequence"/>
</dbReference>
<accession>A0ABS0Q9L9</accession>
<proteinExistence type="predicted"/>
<organism evidence="2 3">
    <name type="scientific">Hymenobacter negativus</name>
    <dbReference type="NCBI Taxonomy" id="2795026"/>
    <lineage>
        <taxon>Bacteria</taxon>
        <taxon>Pseudomonadati</taxon>
        <taxon>Bacteroidota</taxon>
        <taxon>Cytophagia</taxon>
        <taxon>Cytophagales</taxon>
        <taxon>Hymenobacteraceae</taxon>
        <taxon>Hymenobacter</taxon>
    </lineage>
</organism>
<evidence type="ECO:0008006" key="4">
    <source>
        <dbReference type="Google" id="ProtNLM"/>
    </source>
</evidence>
<evidence type="ECO:0000313" key="2">
    <source>
        <dbReference type="EMBL" id="MBH8559320.1"/>
    </source>
</evidence>
<feature type="signal peptide" evidence="1">
    <location>
        <begin position="1"/>
        <end position="22"/>
    </location>
</feature>
<name>A0ABS0Q9L9_9BACT</name>
<keyword evidence="1" id="KW-0732">Signal</keyword>
<protein>
    <recommendedName>
        <fullName evidence="4">T9SS type A sorting domain-containing protein</fullName>
    </recommendedName>
</protein>
<dbReference type="EMBL" id="JAEDAE010000007">
    <property type="protein sequence ID" value="MBH8559320.1"/>
    <property type="molecule type" value="Genomic_DNA"/>
</dbReference>
<reference evidence="2 3" key="1">
    <citation type="submission" date="2020-12" db="EMBL/GenBank/DDBJ databases">
        <title>Hymenobacter sp.</title>
        <authorList>
            <person name="Kim M.K."/>
        </authorList>
    </citation>
    <scope>NUCLEOTIDE SEQUENCE [LARGE SCALE GENOMIC DNA]</scope>
    <source>
        <strain evidence="2 3">BT442</strain>
    </source>
</reference>
<keyword evidence="3" id="KW-1185">Reference proteome</keyword>
<comment type="caution">
    <text evidence="2">The sequence shown here is derived from an EMBL/GenBank/DDBJ whole genome shotgun (WGS) entry which is preliminary data.</text>
</comment>
<feature type="chain" id="PRO_5046815909" description="T9SS type A sorting domain-containing protein" evidence="1">
    <location>
        <begin position="23"/>
        <end position="494"/>
    </location>
</feature>
<evidence type="ECO:0000256" key="1">
    <source>
        <dbReference type="SAM" id="SignalP"/>
    </source>
</evidence>
<sequence length="494" mass="52976">MKQFSSLLVMLAAGLCATTARAQAYRPFRFGLSYQLSATTPGDTTHVLRLVSRQAQGSDSLFMFDKRTSRGRGLPQQGNCGYYVQRNDNLFGTSLTQRPGAEYVLTAANGRTFTLRPRTALNQAWAATTAGLTARVTARTLGTVLGQPDSLATITLSDGAVITLGKRLGWVSGPALGHYLNARLPQATLTLTALPELGLGTNQLGAFAVYDFQPGDVFLRKNVNQYALGPGAICQTQIWTRDSIISRTLSTSGDALDYQLQRRTLTRNCSGAPVLSAPVVQTLHITRTTDHLDRPTGFWEGTPSAGTGGLVHLPAWRTADYNGRLVQHHAHYMQCGTPTADSTSLLNGSNLDAGYSVRTAAGLGQTQEEYTSFTIETTTLLGYRKGTEIWGQLTTFAQLLPVRASRPASTTVAFPNPFGAEIQVAFALASPQSVGLTLHDALGRQVREIAVAPQPAGARQLTLPTAGLPVGVYSLHLRFAGEGRTEVLRVVKAE</sequence>
<dbReference type="RefSeq" id="WP_198076087.1">
    <property type="nucleotide sequence ID" value="NZ_JAEDAE010000007.1"/>
</dbReference>